<gene>
    <name evidence="2" type="ORF">SYK_21250</name>
</gene>
<name>A0ABM8B2D5_9BACT</name>
<accession>A0ABM8B2D5</accession>
<evidence type="ECO:0000313" key="3">
    <source>
        <dbReference type="Proteomes" id="UP001317742"/>
    </source>
</evidence>
<dbReference type="Proteomes" id="UP001317742">
    <property type="component" value="Chromosome"/>
</dbReference>
<dbReference type="InterPro" id="IPR055906">
    <property type="entry name" value="DUF7483"/>
</dbReference>
<dbReference type="Pfam" id="PF24299">
    <property type="entry name" value="DUF7483"/>
    <property type="match status" value="1"/>
</dbReference>
<proteinExistence type="predicted"/>
<keyword evidence="3" id="KW-1185">Reference proteome</keyword>
<feature type="domain" description="DUF7483" evidence="1">
    <location>
        <begin position="531"/>
        <end position="819"/>
    </location>
</feature>
<dbReference type="EMBL" id="AP026709">
    <property type="protein sequence ID" value="BDQ37765.1"/>
    <property type="molecule type" value="Genomic_DNA"/>
</dbReference>
<evidence type="ECO:0000259" key="1">
    <source>
        <dbReference type="Pfam" id="PF24299"/>
    </source>
</evidence>
<reference evidence="2 3" key="1">
    <citation type="submission" date="2022-08" db="EMBL/GenBank/DDBJ databases">
        <title>Genome Sequence of the sulphate-reducing bacterium, Pseudodesulfovibrio sp. SYK.</title>
        <authorList>
            <person name="Kondo R."/>
            <person name="Kataoka T."/>
        </authorList>
    </citation>
    <scope>NUCLEOTIDE SEQUENCE [LARGE SCALE GENOMIC DNA]</scope>
    <source>
        <strain evidence="2 3">SYK</strain>
    </source>
</reference>
<dbReference type="RefSeq" id="WP_281760283.1">
    <property type="nucleotide sequence ID" value="NZ_AP026709.1"/>
</dbReference>
<sequence length="827" mass="89102">MLTPKETVGGRAVYPIEIAYSALCESGFSSSATVGYGCTIHFGFKPTAVNPVKPLGDPTNHYWITIQKVGNLRVNVYKNTVKIGEFSGAVPSTHAAFVSAVLTEFAGTDKGYYSDLIVFDDNATWPNPFNFLEVSDIVSGLVVRRQKLDEYIIKHTYLGFSDASNLGKDSSGNGNDWTFNNATQTVDTPTNNFCVLNPLSSLDNGTVQYSHGNCVRKCTGGAGDEWSTGTYVLPKIGRWAWRVETTAMSGPQSFSGIMKVKGASKSMVGLTGDSWGGSVAKNNLLPSSAIIMYDADLRELRIMRDNSPVEIWNNGVAVGTVAIVSDGDYVPVFGKYNSGDTLSSVVSFGSEDFDWLPAGYLPLCSNKLPTPCPLVSATVVDIVCRVGEGEDAGASLVDGAVGTPIGSTWTYNSDGNLSKAFNGITLSISSNGSQRLANAGPSPMIGKIWDEPKLISRARWYGASNYGITYQHHSREIQFQGSDDGTHWETLGTLTITDEKVATIDYAGSVAYLQHRMLIPGAGVDTVYLIEAQFFTGKVGTTAICSLGFCPDFVNIKNRDCSFKWTLCDSKRGATKMLNTNYDVWERSSAIALKSFDSNGYSLGPNDNCNKFDDRFIDLCLKAGSAHGFEIVTFDHVSGVETSVGHGFGKPVTFAMVKRRDGEDPWRIYHTALGQALGLKFDTTAASPMSWSNTATSFGFSHDAPTGQYVAYLFTDSDVFKAFSYVGNGLADGPFVSLGGKLLSVPFLKNTASSSTDWQNFDTRRSMTNPVNEGLIPSDNSAEWTGDVVLATSQGFKVIRPDAWINGAASTVVGLAILESTKYSNAF</sequence>
<organism evidence="2 3">
    <name type="scientific">Pseudodesulfovibrio nedwellii</name>
    <dbReference type="NCBI Taxonomy" id="2973072"/>
    <lineage>
        <taxon>Bacteria</taxon>
        <taxon>Pseudomonadati</taxon>
        <taxon>Thermodesulfobacteriota</taxon>
        <taxon>Desulfovibrionia</taxon>
        <taxon>Desulfovibrionales</taxon>
        <taxon>Desulfovibrionaceae</taxon>
    </lineage>
</organism>
<protein>
    <recommendedName>
        <fullName evidence="1">DUF7483 domain-containing protein</fullName>
    </recommendedName>
</protein>
<evidence type="ECO:0000313" key="2">
    <source>
        <dbReference type="EMBL" id="BDQ37765.1"/>
    </source>
</evidence>